<dbReference type="RefSeq" id="WP_194697809.1">
    <property type="nucleotide sequence ID" value="NZ_JADKPO010000029.1"/>
</dbReference>
<dbReference type="Proteomes" id="UP000660668">
    <property type="component" value="Unassembled WGS sequence"/>
</dbReference>
<dbReference type="SUPFAM" id="SSF54427">
    <property type="entry name" value="NTF2-like"/>
    <property type="match status" value="1"/>
</dbReference>
<dbReference type="PANTHER" id="PTHR38436:SF1">
    <property type="entry name" value="ESTER CYCLASE"/>
    <property type="match status" value="1"/>
</dbReference>
<evidence type="ECO:0000313" key="1">
    <source>
        <dbReference type="EMBL" id="MBF4769662.1"/>
    </source>
</evidence>
<accession>A0A930YJT7</accession>
<name>A0A930YJT7_9ACTN</name>
<proteinExistence type="predicted"/>
<dbReference type="PANTHER" id="PTHR38436">
    <property type="entry name" value="POLYKETIDE CYCLASE SNOAL-LIKE DOMAIN"/>
    <property type="match status" value="1"/>
</dbReference>
<protein>
    <submittedName>
        <fullName evidence="1">Ester cyclase</fullName>
    </submittedName>
</protein>
<sequence length="133" mass="14130">MRRTYELINAGDIAGFGDLVADDFIEHQGAPGFPATKEGTLDFFRALLGAFPDMSMSVEDLVADGDKTVARVTVAGTHRGSFMGIPPTGASVDMQLIDIMRFDEAGRVCEHWGVADMLSLMQQLGVVPAGAPA</sequence>
<organism evidence="1 2">
    <name type="scientific">Nocardioides agariphilus</name>
    <dbReference type="NCBI Taxonomy" id="433664"/>
    <lineage>
        <taxon>Bacteria</taxon>
        <taxon>Bacillati</taxon>
        <taxon>Actinomycetota</taxon>
        <taxon>Actinomycetes</taxon>
        <taxon>Propionibacteriales</taxon>
        <taxon>Nocardioidaceae</taxon>
        <taxon>Nocardioides</taxon>
    </lineage>
</organism>
<evidence type="ECO:0000313" key="2">
    <source>
        <dbReference type="Proteomes" id="UP000660668"/>
    </source>
</evidence>
<dbReference type="Pfam" id="PF07366">
    <property type="entry name" value="SnoaL"/>
    <property type="match status" value="1"/>
</dbReference>
<dbReference type="EMBL" id="JADKPO010000029">
    <property type="protein sequence ID" value="MBF4769662.1"/>
    <property type="molecule type" value="Genomic_DNA"/>
</dbReference>
<gene>
    <name evidence="1" type="ORF">ISU10_17985</name>
</gene>
<dbReference type="GO" id="GO:0030638">
    <property type="term" value="P:polyketide metabolic process"/>
    <property type="evidence" value="ECO:0007669"/>
    <property type="project" value="InterPro"/>
</dbReference>
<comment type="caution">
    <text evidence="1">The sequence shown here is derived from an EMBL/GenBank/DDBJ whole genome shotgun (WGS) entry which is preliminary data.</text>
</comment>
<dbReference type="Gene3D" id="3.10.450.50">
    <property type="match status" value="1"/>
</dbReference>
<reference evidence="1" key="1">
    <citation type="submission" date="2020-11" db="EMBL/GenBank/DDBJ databases">
        <title>Nocardioides cynanchi sp. nov., isolated from soil of rhizosphere of Cynanchum wilfordii.</title>
        <authorList>
            <person name="Lee J.-S."/>
            <person name="Suh M.K."/>
            <person name="Kim J.-S."/>
        </authorList>
    </citation>
    <scope>NUCLEOTIDE SEQUENCE</scope>
    <source>
        <strain evidence="1">KCTC 19276</strain>
    </source>
</reference>
<dbReference type="InterPro" id="IPR009959">
    <property type="entry name" value="Cyclase_SnoaL-like"/>
</dbReference>
<keyword evidence="2" id="KW-1185">Reference proteome</keyword>
<dbReference type="InterPro" id="IPR032710">
    <property type="entry name" value="NTF2-like_dom_sf"/>
</dbReference>
<dbReference type="AlphaFoldDB" id="A0A930YJT7"/>